<feature type="domain" description="GST N-terminal" evidence="1">
    <location>
        <begin position="1"/>
        <end position="81"/>
    </location>
</feature>
<evidence type="ECO:0000313" key="2">
    <source>
        <dbReference type="EMBL" id="MRH78977.1"/>
    </source>
</evidence>
<organism evidence="2 3">
    <name type="scientific">Spiribacter salilacus</name>
    <dbReference type="NCBI Taxonomy" id="2664894"/>
    <lineage>
        <taxon>Bacteria</taxon>
        <taxon>Pseudomonadati</taxon>
        <taxon>Pseudomonadota</taxon>
        <taxon>Gammaproteobacteria</taxon>
        <taxon>Chromatiales</taxon>
        <taxon>Ectothiorhodospiraceae</taxon>
        <taxon>Spiribacter</taxon>
    </lineage>
</organism>
<dbReference type="InterPro" id="IPR036282">
    <property type="entry name" value="Glutathione-S-Trfase_C_sf"/>
</dbReference>
<evidence type="ECO:0000259" key="1">
    <source>
        <dbReference type="PROSITE" id="PS50404"/>
    </source>
</evidence>
<dbReference type="AlphaFoldDB" id="A0A6N7QXC0"/>
<dbReference type="InterPro" id="IPR004045">
    <property type="entry name" value="Glutathione_S-Trfase_N"/>
</dbReference>
<comment type="caution">
    <text evidence="2">The sequence shown here is derived from an EMBL/GenBank/DDBJ whole genome shotgun (WGS) entry which is preliminary data.</text>
</comment>
<dbReference type="Proteomes" id="UP000433788">
    <property type="component" value="Unassembled WGS sequence"/>
</dbReference>
<gene>
    <name evidence="2" type="ORF">GH984_09720</name>
</gene>
<dbReference type="PROSITE" id="PS50404">
    <property type="entry name" value="GST_NTER"/>
    <property type="match status" value="1"/>
</dbReference>
<dbReference type="PANTHER" id="PTHR43968:SF6">
    <property type="entry name" value="GLUTATHIONE S-TRANSFERASE OMEGA"/>
    <property type="match status" value="1"/>
</dbReference>
<sequence>MMKLYASPTSPYARIVRLVLAQKQLGDRVTEHLLDPWQSPPELLAVNPVCRVPTLVTDEGTALTEAAVIVLYLERRFPEPRLIPREDIEANHARLGLALGALDSGVGVFLERRFGDPTTKLAERRLEGLRRSTVALVDTIDTARAGEPDLGDIATVVALTWLEFRLSAELDWRAGNPAAVEWLAQMNSLPAFAETMPPDA</sequence>
<dbReference type="Gene3D" id="1.20.1050.10">
    <property type="match status" value="1"/>
</dbReference>
<reference evidence="2 3" key="1">
    <citation type="submission" date="2019-11" db="EMBL/GenBank/DDBJ databases">
        <authorList>
            <person name="Zhang X.Y."/>
        </authorList>
    </citation>
    <scope>NUCLEOTIDE SEQUENCE [LARGE SCALE GENOMIC DNA]</scope>
    <source>
        <strain evidence="2 3">C176</strain>
    </source>
</reference>
<dbReference type="SUPFAM" id="SSF47616">
    <property type="entry name" value="GST C-terminal domain-like"/>
    <property type="match status" value="1"/>
</dbReference>
<keyword evidence="3" id="KW-1185">Reference proteome</keyword>
<dbReference type="PANTHER" id="PTHR43968">
    <property type="match status" value="1"/>
</dbReference>
<dbReference type="EMBL" id="WJPP01000005">
    <property type="protein sequence ID" value="MRH78977.1"/>
    <property type="molecule type" value="Genomic_DNA"/>
</dbReference>
<proteinExistence type="predicted"/>
<dbReference type="SUPFAM" id="SSF52833">
    <property type="entry name" value="Thioredoxin-like"/>
    <property type="match status" value="1"/>
</dbReference>
<dbReference type="Gene3D" id="3.40.30.10">
    <property type="entry name" value="Glutaredoxin"/>
    <property type="match status" value="1"/>
</dbReference>
<dbReference type="GO" id="GO:0005737">
    <property type="term" value="C:cytoplasm"/>
    <property type="evidence" value="ECO:0007669"/>
    <property type="project" value="TreeGrafter"/>
</dbReference>
<accession>A0A6N7QXC0</accession>
<dbReference type="RefSeq" id="WP_153720025.1">
    <property type="nucleotide sequence ID" value="NZ_WJPP01000005.1"/>
</dbReference>
<dbReference type="Pfam" id="PF13409">
    <property type="entry name" value="GST_N_2"/>
    <property type="match status" value="1"/>
</dbReference>
<protein>
    <recommendedName>
        <fullName evidence="1">GST N-terminal domain-containing protein</fullName>
    </recommendedName>
</protein>
<name>A0A6N7QXC0_9GAMM</name>
<dbReference type="InterPro" id="IPR036249">
    <property type="entry name" value="Thioredoxin-like_sf"/>
</dbReference>
<evidence type="ECO:0000313" key="3">
    <source>
        <dbReference type="Proteomes" id="UP000433788"/>
    </source>
</evidence>
<dbReference type="InterPro" id="IPR050983">
    <property type="entry name" value="GST_Omega/HSP26"/>
</dbReference>